<evidence type="ECO:0000313" key="1">
    <source>
        <dbReference type="EMBL" id="CAE8698727.1"/>
    </source>
</evidence>
<name>A0A813K732_POLGL</name>
<reference evidence="1" key="1">
    <citation type="submission" date="2021-02" db="EMBL/GenBank/DDBJ databases">
        <authorList>
            <person name="Dougan E. K."/>
            <person name="Rhodes N."/>
            <person name="Thang M."/>
            <person name="Chan C."/>
        </authorList>
    </citation>
    <scope>NUCLEOTIDE SEQUENCE</scope>
</reference>
<dbReference type="Proteomes" id="UP000626109">
    <property type="component" value="Unassembled WGS sequence"/>
</dbReference>
<protein>
    <submittedName>
        <fullName evidence="1">Uncharacterized protein</fullName>
    </submittedName>
</protein>
<organism evidence="1 2">
    <name type="scientific">Polarella glacialis</name>
    <name type="common">Dinoflagellate</name>
    <dbReference type="NCBI Taxonomy" id="89957"/>
    <lineage>
        <taxon>Eukaryota</taxon>
        <taxon>Sar</taxon>
        <taxon>Alveolata</taxon>
        <taxon>Dinophyceae</taxon>
        <taxon>Suessiales</taxon>
        <taxon>Suessiaceae</taxon>
        <taxon>Polarella</taxon>
    </lineage>
</organism>
<gene>
    <name evidence="1" type="ORF">PGLA2088_LOCUS30870</name>
</gene>
<comment type="caution">
    <text evidence="1">The sequence shown here is derived from an EMBL/GenBank/DDBJ whole genome shotgun (WGS) entry which is preliminary data.</text>
</comment>
<proteinExistence type="predicted"/>
<evidence type="ECO:0000313" key="2">
    <source>
        <dbReference type="Proteomes" id="UP000626109"/>
    </source>
</evidence>
<sequence length="281" mass="29526">MGGQGSSGLSWQGAAGRQLGSEGYEFGDVTRSVTRRLSEINWQSASGRKSGSYSYHFGDISRALTLAVSVEVGNLLTPGQSRQASSSGFSGDLGDIWKLFFKQMLACGRQAVSDGLIPRADIEAQEPYLFLGLPGLCLLEVVLRSLTAPEGSLQLASGELLSVETLPCCTSDGAPELGAPELFSALLAARAAMRSSPDSSSSCGSSSSASAFAEADLSLLRRCVLFAGLPPGDGVEDLFQTEERGKVMKAASLFQAVATDISQLPFFRANALQTLEDILKP</sequence>
<dbReference type="AlphaFoldDB" id="A0A813K732"/>
<accession>A0A813K732</accession>
<dbReference type="EMBL" id="CAJNNW010029040">
    <property type="protein sequence ID" value="CAE8698727.1"/>
    <property type="molecule type" value="Genomic_DNA"/>
</dbReference>